<dbReference type="PANTHER" id="PTHR47549:SF1">
    <property type="entry name" value="GOLGI APPARATUS MEMBRANE PROTEIN TVP38"/>
    <property type="match status" value="1"/>
</dbReference>
<keyword evidence="14" id="KW-1185">Reference proteome</keyword>
<evidence type="ECO:0000256" key="3">
    <source>
        <dbReference type="ARBA" id="ARBA00008640"/>
    </source>
</evidence>
<comment type="subcellular location">
    <subcellularLocation>
        <location evidence="2">Golgi apparatus membrane</location>
        <topology evidence="2">Multi-pass membrane protein</topology>
    </subcellularLocation>
</comment>
<sequence length="380" mass="42656">MPSQDYDARALALPIDEPPPSSRRSISPAWTRRSARRSIYGDGPESFKDRMFRRYETVQRQVVKIYKKLTPVQRILVVTTLIIINVLVILFLVFNERIFQWVTPVAKRWRDMPFGWAILWALIFCVSFPPLLGYAMLVTITGFVFGFPNGWFIAATATVAGSTTAFILSRGVLRGFVERLLENDTRFAALALVLKHDGLKLLIMIRLSPLPYSPSNGALSTFPTITPMQFAIATAAATPKLMLGIFVGAQLGILAEKGGQMDAKTRAVSWISMIIGVTAGIVTGSIMYKKTKQRVKELEAQERANARRVSHERLEREYADDPDALEAAETLREDEDDISLRNAYLDEEQGYRDELTDVDDDAADVDIFDPGEDDEVDDRN</sequence>
<evidence type="ECO:0000313" key="13">
    <source>
        <dbReference type="EMBL" id="KAF2836357.1"/>
    </source>
</evidence>
<evidence type="ECO:0000256" key="2">
    <source>
        <dbReference type="ARBA" id="ARBA00004653"/>
    </source>
</evidence>
<dbReference type="GO" id="GO:0000139">
    <property type="term" value="C:Golgi membrane"/>
    <property type="evidence" value="ECO:0007669"/>
    <property type="project" value="UniProtKB-SubCell"/>
</dbReference>
<evidence type="ECO:0000256" key="8">
    <source>
        <dbReference type="ARBA" id="ARBA00023034"/>
    </source>
</evidence>
<feature type="transmembrane region" description="Helical" evidence="11">
    <location>
        <begin position="151"/>
        <end position="173"/>
    </location>
</feature>
<keyword evidence="7 11" id="KW-1133">Transmembrane helix</keyword>
<comment type="similarity">
    <text evidence="3">Belongs to the TVP38/TMEM64 family.</text>
</comment>
<comment type="caution">
    <text evidence="13">The sequence shown here is derived from an EMBL/GenBank/DDBJ whole genome shotgun (WGS) entry which is preliminary data.</text>
</comment>
<keyword evidence="6 11" id="KW-0812">Transmembrane</keyword>
<comment type="function">
    <text evidence="1">Golgi membrane protein involved in vesicular trafficking and spindle migration.</text>
</comment>
<accession>A0A9P4S525</accession>
<dbReference type="Proteomes" id="UP000799429">
    <property type="component" value="Unassembled WGS sequence"/>
</dbReference>
<proteinExistence type="inferred from homology"/>
<evidence type="ECO:0000256" key="7">
    <source>
        <dbReference type="ARBA" id="ARBA00022989"/>
    </source>
</evidence>
<evidence type="ECO:0000256" key="11">
    <source>
        <dbReference type="SAM" id="Phobius"/>
    </source>
</evidence>
<dbReference type="InterPro" id="IPR032816">
    <property type="entry name" value="VTT_dom"/>
</dbReference>
<feature type="domain" description="VTT" evidence="12">
    <location>
        <begin position="134"/>
        <end position="249"/>
    </location>
</feature>
<dbReference type="PANTHER" id="PTHR47549">
    <property type="entry name" value="GOLGI APPARATUS MEMBRANE PROTEIN TVP38-RELATED"/>
    <property type="match status" value="1"/>
</dbReference>
<keyword evidence="8" id="KW-0333">Golgi apparatus</keyword>
<feature type="transmembrane region" description="Helical" evidence="11">
    <location>
        <begin position="114"/>
        <end position="145"/>
    </location>
</feature>
<dbReference type="EMBL" id="MU006104">
    <property type="protein sequence ID" value="KAF2836357.1"/>
    <property type="molecule type" value="Genomic_DNA"/>
</dbReference>
<reference evidence="13" key="1">
    <citation type="journal article" date="2020" name="Stud. Mycol.">
        <title>101 Dothideomycetes genomes: a test case for predicting lifestyles and emergence of pathogens.</title>
        <authorList>
            <person name="Haridas S."/>
            <person name="Albert R."/>
            <person name="Binder M."/>
            <person name="Bloem J."/>
            <person name="Labutti K."/>
            <person name="Salamov A."/>
            <person name="Andreopoulos B."/>
            <person name="Baker S."/>
            <person name="Barry K."/>
            <person name="Bills G."/>
            <person name="Bluhm B."/>
            <person name="Cannon C."/>
            <person name="Castanera R."/>
            <person name="Culley D."/>
            <person name="Daum C."/>
            <person name="Ezra D."/>
            <person name="Gonzalez J."/>
            <person name="Henrissat B."/>
            <person name="Kuo A."/>
            <person name="Liang C."/>
            <person name="Lipzen A."/>
            <person name="Lutzoni F."/>
            <person name="Magnuson J."/>
            <person name="Mondo S."/>
            <person name="Nolan M."/>
            <person name="Ohm R."/>
            <person name="Pangilinan J."/>
            <person name="Park H.-J."/>
            <person name="Ramirez L."/>
            <person name="Alfaro M."/>
            <person name="Sun H."/>
            <person name="Tritt A."/>
            <person name="Yoshinaga Y."/>
            <person name="Zwiers L.-H."/>
            <person name="Turgeon B."/>
            <person name="Goodwin S."/>
            <person name="Spatafora J."/>
            <person name="Crous P."/>
            <person name="Grigoriev I."/>
        </authorList>
    </citation>
    <scope>NUCLEOTIDE SEQUENCE</scope>
    <source>
        <strain evidence="13">CBS 101060</strain>
    </source>
</reference>
<name>A0A9P4S525_9PEZI</name>
<feature type="region of interest" description="Disordered" evidence="10">
    <location>
        <begin position="350"/>
        <end position="380"/>
    </location>
</feature>
<protein>
    <recommendedName>
        <fullName evidence="4">Golgi apparatus membrane protein TVP38</fullName>
    </recommendedName>
    <alternativeName>
        <fullName evidence="5">Golgi apparatus membrane protein tvp38</fullName>
    </alternativeName>
</protein>
<dbReference type="GO" id="GO:0016192">
    <property type="term" value="P:vesicle-mediated transport"/>
    <property type="evidence" value="ECO:0007669"/>
    <property type="project" value="TreeGrafter"/>
</dbReference>
<feature type="transmembrane region" description="Helical" evidence="11">
    <location>
        <begin position="267"/>
        <end position="288"/>
    </location>
</feature>
<feature type="transmembrane region" description="Helical" evidence="11">
    <location>
        <begin position="230"/>
        <end position="255"/>
    </location>
</feature>
<dbReference type="OrthoDB" id="166803at2759"/>
<feature type="transmembrane region" description="Helical" evidence="11">
    <location>
        <begin position="75"/>
        <end position="94"/>
    </location>
</feature>
<evidence type="ECO:0000256" key="9">
    <source>
        <dbReference type="ARBA" id="ARBA00023136"/>
    </source>
</evidence>
<organism evidence="13 14">
    <name type="scientific">Patellaria atrata CBS 101060</name>
    <dbReference type="NCBI Taxonomy" id="1346257"/>
    <lineage>
        <taxon>Eukaryota</taxon>
        <taxon>Fungi</taxon>
        <taxon>Dikarya</taxon>
        <taxon>Ascomycota</taxon>
        <taxon>Pezizomycotina</taxon>
        <taxon>Dothideomycetes</taxon>
        <taxon>Dothideomycetes incertae sedis</taxon>
        <taxon>Patellariales</taxon>
        <taxon>Patellariaceae</taxon>
        <taxon>Patellaria</taxon>
    </lineage>
</organism>
<evidence type="ECO:0000256" key="4">
    <source>
        <dbReference type="ARBA" id="ARBA00013533"/>
    </source>
</evidence>
<evidence type="ECO:0000256" key="5">
    <source>
        <dbReference type="ARBA" id="ARBA00020673"/>
    </source>
</evidence>
<feature type="compositionally biased region" description="Acidic residues" evidence="10">
    <location>
        <begin position="356"/>
        <end position="380"/>
    </location>
</feature>
<evidence type="ECO:0000256" key="1">
    <source>
        <dbReference type="ARBA" id="ARBA00002978"/>
    </source>
</evidence>
<gene>
    <name evidence="13" type="ORF">M501DRAFT_1007473</name>
</gene>
<evidence type="ECO:0000313" key="14">
    <source>
        <dbReference type="Proteomes" id="UP000799429"/>
    </source>
</evidence>
<evidence type="ECO:0000259" key="12">
    <source>
        <dbReference type="Pfam" id="PF09335"/>
    </source>
</evidence>
<evidence type="ECO:0000256" key="10">
    <source>
        <dbReference type="SAM" id="MobiDB-lite"/>
    </source>
</evidence>
<keyword evidence="9 11" id="KW-0472">Membrane</keyword>
<dbReference type="InterPro" id="IPR051076">
    <property type="entry name" value="Golgi_membrane_TVP38/TMEM64"/>
</dbReference>
<dbReference type="Pfam" id="PF09335">
    <property type="entry name" value="VTT_dom"/>
    <property type="match status" value="1"/>
</dbReference>
<dbReference type="AlphaFoldDB" id="A0A9P4S525"/>
<evidence type="ECO:0000256" key="6">
    <source>
        <dbReference type="ARBA" id="ARBA00022692"/>
    </source>
</evidence>
<dbReference type="GO" id="GO:0000022">
    <property type="term" value="P:mitotic spindle elongation"/>
    <property type="evidence" value="ECO:0007669"/>
    <property type="project" value="TreeGrafter"/>
</dbReference>